<accession>A0A9J7BX95</accession>
<dbReference type="KEGG" id="orp:MOP44_11260"/>
<feature type="chain" id="PRO_5039924842" evidence="2">
    <location>
        <begin position="29"/>
        <end position="325"/>
    </location>
</feature>
<dbReference type="Proteomes" id="UP001059380">
    <property type="component" value="Chromosome"/>
</dbReference>
<feature type="compositionally biased region" description="Basic and acidic residues" evidence="1">
    <location>
        <begin position="85"/>
        <end position="97"/>
    </location>
</feature>
<keyword evidence="2" id="KW-0732">Signal</keyword>
<feature type="region of interest" description="Disordered" evidence="1">
    <location>
        <begin position="38"/>
        <end position="97"/>
    </location>
</feature>
<feature type="region of interest" description="Disordered" evidence="1">
    <location>
        <begin position="293"/>
        <end position="325"/>
    </location>
</feature>
<dbReference type="AlphaFoldDB" id="A0A9J7BX95"/>
<reference evidence="3" key="1">
    <citation type="submission" date="2021-04" db="EMBL/GenBank/DDBJ databases">
        <title>Phylogenetic analysis of Acidobacteriaceae.</title>
        <authorList>
            <person name="Qiu L."/>
            <person name="Zhang Q."/>
        </authorList>
    </citation>
    <scope>NUCLEOTIDE SEQUENCE</scope>
    <source>
        <strain evidence="3">DSM 25168</strain>
    </source>
</reference>
<evidence type="ECO:0000313" key="3">
    <source>
        <dbReference type="EMBL" id="UWZ86498.1"/>
    </source>
</evidence>
<keyword evidence="4" id="KW-1185">Reference proteome</keyword>
<name>A0A9J7BX95_9BACT</name>
<feature type="signal peptide" evidence="2">
    <location>
        <begin position="1"/>
        <end position="28"/>
    </location>
</feature>
<feature type="compositionally biased region" description="Basic and acidic residues" evidence="1">
    <location>
        <begin position="293"/>
        <end position="318"/>
    </location>
</feature>
<evidence type="ECO:0000256" key="1">
    <source>
        <dbReference type="SAM" id="MobiDB-lite"/>
    </source>
</evidence>
<dbReference type="EMBL" id="CP093313">
    <property type="protein sequence ID" value="UWZ86498.1"/>
    <property type="molecule type" value="Genomic_DNA"/>
</dbReference>
<protein>
    <submittedName>
        <fullName evidence="3">Uncharacterized protein</fullName>
    </submittedName>
</protein>
<evidence type="ECO:0000313" key="4">
    <source>
        <dbReference type="Proteomes" id="UP001059380"/>
    </source>
</evidence>
<proteinExistence type="predicted"/>
<gene>
    <name evidence="3" type="ORF">MOP44_11260</name>
</gene>
<evidence type="ECO:0000256" key="2">
    <source>
        <dbReference type="SAM" id="SignalP"/>
    </source>
</evidence>
<organism evidence="3 4">
    <name type="scientific">Occallatibacter riparius</name>
    <dbReference type="NCBI Taxonomy" id="1002689"/>
    <lineage>
        <taxon>Bacteria</taxon>
        <taxon>Pseudomonadati</taxon>
        <taxon>Acidobacteriota</taxon>
        <taxon>Terriglobia</taxon>
        <taxon>Terriglobales</taxon>
        <taxon>Acidobacteriaceae</taxon>
        <taxon>Occallatibacter</taxon>
    </lineage>
</organism>
<feature type="compositionally biased region" description="Low complexity" evidence="1">
    <location>
        <begin position="62"/>
        <end position="72"/>
    </location>
</feature>
<feature type="compositionally biased region" description="Polar residues" evidence="1">
    <location>
        <begin position="73"/>
        <end position="84"/>
    </location>
</feature>
<sequence length="325" mass="34818">MRRRFALAAAIAVPVWLAAVAGSRSAWAQNLTAPSVPVSMESLPDVPVPAGQEPGTPPPAQPQGDSSSQSGQTPVEQQPAVQTQSEREKAQQQIKEQEKQRVLGIVPMFNTSYVNDAVSLTAGEKIKLAFRTAIDPVSFAGPAVVAGLGEIDAPENNNGFGWGPGGYFKKWGAAYLDSFNGTMLGSGFFPALLRQDPRYFRLGRGSTMKRTMYSIATVAICKHDKTGKWEPNYSNIGGNFAAGGLATLYYPSGGERQGPEQVVSSALIVTATGALGSLFQEFWPDISRKMFKKDPTNGRDAQIRAAEEQKKTSGKEKQPIAPSPK</sequence>
<dbReference type="RefSeq" id="WP_260796137.1">
    <property type="nucleotide sequence ID" value="NZ_CP093313.1"/>
</dbReference>